<evidence type="ECO:0000256" key="1">
    <source>
        <dbReference type="ARBA" id="ARBA00004496"/>
    </source>
</evidence>
<dbReference type="GO" id="GO:0008312">
    <property type="term" value="F:7S RNA binding"/>
    <property type="evidence" value="ECO:0007669"/>
    <property type="project" value="UniProtKB-UniRule"/>
</dbReference>
<feature type="compositionally biased region" description="Basic and acidic residues" evidence="8">
    <location>
        <begin position="116"/>
        <end position="126"/>
    </location>
</feature>
<dbReference type="GO" id="GO:0005786">
    <property type="term" value="C:signal recognition particle, endoplasmic reticulum targeting"/>
    <property type="evidence" value="ECO:0007669"/>
    <property type="project" value="UniProtKB-UniRule"/>
</dbReference>
<comment type="similarity">
    <text evidence="2 7">Belongs to the SRP14 family.</text>
</comment>
<dbReference type="SUPFAM" id="SSF54762">
    <property type="entry name" value="Signal recognition particle alu RNA binding heterodimer, SRP9/14"/>
    <property type="match status" value="1"/>
</dbReference>
<dbReference type="Proteomes" id="UP000355283">
    <property type="component" value="Unassembled WGS sequence"/>
</dbReference>
<feature type="region of interest" description="Disordered" evidence="8">
    <location>
        <begin position="39"/>
        <end position="58"/>
    </location>
</feature>
<keyword evidence="4 7" id="KW-0694">RNA-binding</keyword>
<comment type="subunit">
    <text evidence="7">Heterodimer with SRP9; binds RNA as heterodimer. Component of a signal recognition particle (SRP) complex that consists of a 7SL RNA molecule of 300 nucleotides and six protein subunits: SRP72, SRP68, SRP54, SRP19, SRP14 and SRP9.</text>
</comment>
<feature type="region of interest" description="Disordered" evidence="8">
    <location>
        <begin position="97"/>
        <end position="151"/>
    </location>
</feature>
<keyword evidence="5 7" id="KW-0733">Signal recognition particle</keyword>
<name>A0A4D9CTM1_9STRA</name>
<dbReference type="PANTHER" id="PTHR12013">
    <property type="entry name" value="SIGNAL RECOGNITION PARTICLE 14 KD PROTEIN"/>
    <property type="match status" value="1"/>
</dbReference>
<evidence type="ECO:0000256" key="3">
    <source>
        <dbReference type="ARBA" id="ARBA00022490"/>
    </source>
</evidence>
<keyword evidence="3 7" id="KW-0963">Cytoplasm</keyword>
<evidence type="ECO:0000256" key="2">
    <source>
        <dbReference type="ARBA" id="ARBA00010349"/>
    </source>
</evidence>
<keyword evidence="6 7" id="KW-0687">Ribonucleoprotein</keyword>
<evidence type="ECO:0000256" key="5">
    <source>
        <dbReference type="ARBA" id="ARBA00023135"/>
    </source>
</evidence>
<comment type="subcellular location">
    <subcellularLocation>
        <location evidence="1 7">Cytoplasm</location>
    </subcellularLocation>
</comment>
<evidence type="ECO:0000313" key="10">
    <source>
        <dbReference type="Proteomes" id="UP000355283"/>
    </source>
</evidence>
<dbReference type="Pfam" id="PF02290">
    <property type="entry name" value="SRP14"/>
    <property type="match status" value="1"/>
</dbReference>
<evidence type="ECO:0000313" key="9">
    <source>
        <dbReference type="EMBL" id="TFJ80893.1"/>
    </source>
</evidence>
<comment type="function">
    <text evidence="7">Component of the signal recognition particle (SRP) complex, a ribonucleoprotein complex that mediates the cotranslational targeting of secretory and membrane proteins to the endoplasmic reticulum (ER). SRP9 together with SRP14 and the Alu portion of the SRP RNA, constitutes the elongation arrest domain of SRP. The complex of SRP9 and SRP14 is required for SRP RNA binding.</text>
</comment>
<evidence type="ECO:0000256" key="8">
    <source>
        <dbReference type="SAM" id="MobiDB-lite"/>
    </source>
</evidence>
<evidence type="ECO:0000256" key="7">
    <source>
        <dbReference type="RuleBase" id="RU368100"/>
    </source>
</evidence>
<sequence length="151" mass="16446">MVLLDPSSFLSALDSLFHITRTKGSLYLTIKKVRKHRVHGGEAARARATQQQKSGSNDEMHILVRAHAEKQKFSTTVEEGEDAISFQEALAEVLGRNMTGLVKDGKKGGGKKGRKGKEEGGGKEDDMVVVMEESSRGGPGGERGGKRKKRR</sequence>
<dbReference type="OrthoDB" id="10383911at2759"/>
<gene>
    <name evidence="9" type="ORF">NSK_007784</name>
</gene>
<dbReference type="GO" id="GO:0006614">
    <property type="term" value="P:SRP-dependent cotranslational protein targeting to membrane"/>
    <property type="evidence" value="ECO:0007669"/>
    <property type="project" value="UniProtKB-UniRule"/>
</dbReference>
<dbReference type="Gene3D" id="3.30.720.10">
    <property type="entry name" value="Signal recognition particle alu RNA binding heterodimer, srp9/1"/>
    <property type="match status" value="1"/>
</dbReference>
<proteinExistence type="inferred from homology"/>
<evidence type="ECO:0000256" key="6">
    <source>
        <dbReference type="ARBA" id="ARBA00023274"/>
    </source>
</evidence>
<keyword evidence="10" id="KW-1185">Reference proteome</keyword>
<dbReference type="AlphaFoldDB" id="A0A4D9CTM1"/>
<evidence type="ECO:0000256" key="4">
    <source>
        <dbReference type="ARBA" id="ARBA00022884"/>
    </source>
</evidence>
<protein>
    <recommendedName>
        <fullName evidence="7">Signal recognition particle 14 kDa protein</fullName>
        <shortName evidence="7">SRP14</shortName>
    </recommendedName>
</protein>
<dbReference type="EMBL" id="SDOX01000149">
    <property type="protein sequence ID" value="TFJ80893.1"/>
    <property type="molecule type" value="Genomic_DNA"/>
</dbReference>
<dbReference type="InterPro" id="IPR003210">
    <property type="entry name" value="Signal_recog_particle_SRP14"/>
</dbReference>
<accession>A0A4D9CTM1</accession>
<dbReference type="InterPro" id="IPR009018">
    <property type="entry name" value="Signal_recog_particle_SRP9/14"/>
</dbReference>
<reference evidence="9 10" key="1">
    <citation type="submission" date="2019-01" db="EMBL/GenBank/DDBJ databases">
        <title>Nuclear Genome Assembly of the Microalgal Biofuel strain Nannochloropsis salina CCMP1776.</title>
        <authorList>
            <person name="Hovde B."/>
        </authorList>
    </citation>
    <scope>NUCLEOTIDE SEQUENCE [LARGE SCALE GENOMIC DNA]</scope>
    <source>
        <strain evidence="9 10">CCMP1776</strain>
    </source>
</reference>
<organism evidence="9 10">
    <name type="scientific">Nannochloropsis salina CCMP1776</name>
    <dbReference type="NCBI Taxonomy" id="1027361"/>
    <lineage>
        <taxon>Eukaryota</taxon>
        <taxon>Sar</taxon>
        <taxon>Stramenopiles</taxon>
        <taxon>Ochrophyta</taxon>
        <taxon>Eustigmatophyceae</taxon>
        <taxon>Eustigmatales</taxon>
        <taxon>Monodopsidaceae</taxon>
        <taxon>Microchloropsis</taxon>
        <taxon>Microchloropsis salina</taxon>
    </lineage>
</organism>
<comment type="caution">
    <text evidence="9">The sequence shown here is derived from an EMBL/GenBank/DDBJ whole genome shotgun (WGS) entry which is preliminary data.</text>
</comment>
<dbReference type="GO" id="GO:0030942">
    <property type="term" value="F:endoplasmic reticulum signal peptide binding"/>
    <property type="evidence" value="ECO:0007669"/>
    <property type="project" value="UniProtKB-UniRule"/>
</dbReference>